<evidence type="ECO:0000313" key="1">
    <source>
        <dbReference type="EMBL" id="JAH96781.1"/>
    </source>
</evidence>
<organism evidence="1">
    <name type="scientific">Anguilla anguilla</name>
    <name type="common">European freshwater eel</name>
    <name type="synonym">Muraena anguilla</name>
    <dbReference type="NCBI Taxonomy" id="7936"/>
    <lineage>
        <taxon>Eukaryota</taxon>
        <taxon>Metazoa</taxon>
        <taxon>Chordata</taxon>
        <taxon>Craniata</taxon>
        <taxon>Vertebrata</taxon>
        <taxon>Euteleostomi</taxon>
        <taxon>Actinopterygii</taxon>
        <taxon>Neopterygii</taxon>
        <taxon>Teleostei</taxon>
        <taxon>Anguilliformes</taxon>
        <taxon>Anguillidae</taxon>
        <taxon>Anguilla</taxon>
    </lineage>
</organism>
<dbReference type="EMBL" id="GBXM01011796">
    <property type="protein sequence ID" value="JAH96781.1"/>
    <property type="molecule type" value="Transcribed_RNA"/>
</dbReference>
<sequence length="62" mass="6760">MDPFQRMTTGTLGFRENKNVIKGLKSVQAYNCGIGCTTLQPIQSAIFSQYSADMPTSQLAAE</sequence>
<dbReference type="AlphaFoldDB" id="A0A0E9X2V5"/>
<accession>A0A0E9X2V5</accession>
<protein>
    <submittedName>
        <fullName evidence="1">Uncharacterized protein</fullName>
    </submittedName>
</protein>
<reference evidence="1" key="1">
    <citation type="submission" date="2014-11" db="EMBL/GenBank/DDBJ databases">
        <authorList>
            <person name="Amaro Gonzalez C."/>
        </authorList>
    </citation>
    <scope>NUCLEOTIDE SEQUENCE</scope>
</reference>
<name>A0A0E9X2V5_ANGAN</name>
<reference evidence="1" key="2">
    <citation type="journal article" date="2015" name="Fish Shellfish Immunol.">
        <title>Early steps in the European eel (Anguilla anguilla)-Vibrio vulnificus interaction in the gills: Role of the RtxA13 toxin.</title>
        <authorList>
            <person name="Callol A."/>
            <person name="Pajuelo D."/>
            <person name="Ebbesson L."/>
            <person name="Teles M."/>
            <person name="MacKenzie S."/>
            <person name="Amaro C."/>
        </authorList>
    </citation>
    <scope>NUCLEOTIDE SEQUENCE</scope>
</reference>
<proteinExistence type="predicted"/>